<dbReference type="Proteomes" id="UP000217895">
    <property type="component" value="Chromosome"/>
</dbReference>
<dbReference type="AlphaFoldDB" id="A0A1Z4JCG1"/>
<dbReference type="EMBL" id="AP018203">
    <property type="protein sequence ID" value="BAY54474.1"/>
    <property type="molecule type" value="Genomic_DNA"/>
</dbReference>
<accession>A0A1Z4JCG1</accession>
<sequence length="34" mass="3832">MPPIFHVEIIPVKTLLFSACTFSKSMLNPLKISQ</sequence>
<keyword evidence="2" id="KW-1185">Reference proteome</keyword>
<name>A0A1Z4JCG1_LEPBY</name>
<gene>
    <name evidence="1" type="ORF">NIES2135_12910</name>
</gene>
<evidence type="ECO:0000313" key="1">
    <source>
        <dbReference type="EMBL" id="BAY54474.1"/>
    </source>
</evidence>
<reference evidence="1 2" key="1">
    <citation type="submission" date="2017-06" db="EMBL/GenBank/DDBJ databases">
        <title>Genome sequencing of cyanobaciteial culture collection at National Institute for Environmental Studies (NIES).</title>
        <authorList>
            <person name="Hirose Y."/>
            <person name="Shimura Y."/>
            <person name="Fujisawa T."/>
            <person name="Nakamura Y."/>
            <person name="Kawachi M."/>
        </authorList>
    </citation>
    <scope>NUCLEOTIDE SEQUENCE [LARGE SCALE GENOMIC DNA]</scope>
    <source>
        <strain evidence="1 2">NIES-2135</strain>
    </source>
</reference>
<proteinExistence type="predicted"/>
<organism evidence="1 2">
    <name type="scientific">Leptolyngbya boryana NIES-2135</name>
    <dbReference type="NCBI Taxonomy" id="1973484"/>
    <lineage>
        <taxon>Bacteria</taxon>
        <taxon>Bacillati</taxon>
        <taxon>Cyanobacteriota</taxon>
        <taxon>Cyanophyceae</taxon>
        <taxon>Leptolyngbyales</taxon>
        <taxon>Leptolyngbyaceae</taxon>
        <taxon>Leptolyngbya group</taxon>
        <taxon>Leptolyngbya</taxon>
    </lineage>
</organism>
<protein>
    <submittedName>
        <fullName evidence="1">Uncharacterized protein</fullName>
    </submittedName>
</protein>
<evidence type="ECO:0000313" key="2">
    <source>
        <dbReference type="Proteomes" id="UP000217895"/>
    </source>
</evidence>